<dbReference type="InterPro" id="IPR004387">
    <property type="entry name" value="Pept_M50_Zn"/>
</dbReference>
<keyword evidence="5 11" id="KW-0812">Transmembrane</keyword>
<comment type="subcellular location">
    <subcellularLocation>
        <location evidence="2">Membrane</location>
        <topology evidence="2">Multi-pass membrane protein</topology>
    </subcellularLocation>
</comment>
<keyword evidence="8 11" id="KW-1133">Transmembrane helix</keyword>
<evidence type="ECO:0000256" key="9">
    <source>
        <dbReference type="ARBA" id="ARBA00023049"/>
    </source>
</evidence>
<sequence length="315" mass="35603">MHHNVFNLIFTMLSISIVVIFHELGHYLVARMNKATVKEFSVGFGPDIISYTDKRQTKWTIKMLPLGGYVHCEEGNLKFLSKIILYLGGPMGNFVFSALVSSFLFLQFGTQEQKLYLHNQEIISINKLNDQFQQKENLLDSAKISQETIESSNSDEARVARYKVIFADKTEKLIEGIKNIESKISYKKIGFIQSIAKGTKYSYMLFYLNAKNLILSIKNMSLKGIGGPLKVLKATNSVVSKYEYKDILMWLIMLSAGLGVINLLPVLPLDGGRIAYELFNLISSKLAQIFCYTTMYLGLGIMILIMLSDLKGMIL</sequence>
<evidence type="ECO:0000256" key="6">
    <source>
        <dbReference type="ARBA" id="ARBA00022801"/>
    </source>
</evidence>
<organism evidence="13 14">
    <name type="scientific">Candidatus Cytomitobacter indipagum</name>
    <dbReference type="NCBI Taxonomy" id="2601575"/>
    <lineage>
        <taxon>Bacteria</taxon>
        <taxon>Pseudomonadati</taxon>
        <taxon>Pseudomonadota</taxon>
        <taxon>Alphaproteobacteria</taxon>
        <taxon>Holosporales</taxon>
        <taxon>Holosporaceae</taxon>
        <taxon>Candidatus Cytomitobacter</taxon>
    </lineage>
</organism>
<dbReference type="KEGG" id="cip:FZC35_02680"/>
<feature type="transmembrane region" description="Helical" evidence="11">
    <location>
        <begin position="247"/>
        <end position="267"/>
    </location>
</feature>
<evidence type="ECO:0000256" key="4">
    <source>
        <dbReference type="ARBA" id="ARBA00022670"/>
    </source>
</evidence>
<dbReference type="GO" id="GO:0016020">
    <property type="term" value="C:membrane"/>
    <property type="evidence" value="ECO:0007669"/>
    <property type="project" value="UniProtKB-SubCell"/>
</dbReference>
<evidence type="ECO:0000256" key="10">
    <source>
        <dbReference type="ARBA" id="ARBA00023136"/>
    </source>
</evidence>
<keyword evidence="4 13" id="KW-0645">Protease</keyword>
<evidence type="ECO:0000256" key="2">
    <source>
        <dbReference type="ARBA" id="ARBA00004141"/>
    </source>
</evidence>
<dbReference type="GO" id="GO:0006508">
    <property type="term" value="P:proteolysis"/>
    <property type="evidence" value="ECO:0007669"/>
    <property type="project" value="UniProtKB-KW"/>
</dbReference>
<comment type="cofactor">
    <cofactor evidence="1">
        <name>Zn(2+)</name>
        <dbReference type="ChEBI" id="CHEBI:29105"/>
    </cofactor>
</comment>
<evidence type="ECO:0000256" key="7">
    <source>
        <dbReference type="ARBA" id="ARBA00022833"/>
    </source>
</evidence>
<proteinExistence type="inferred from homology"/>
<keyword evidence="9" id="KW-0482">Metalloprotease</keyword>
<dbReference type="OrthoDB" id="9782003at2"/>
<keyword evidence="6" id="KW-0378">Hydrolase</keyword>
<dbReference type="PANTHER" id="PTHR42837">
    <property type="entry name" value="REGULATOR OF SIGMA-E PROTEASE RSEP"/>
    <property type="match status" value="1"/>
</dbReference>
<feature type="transmembrane region" description="Helical" evidence="11">
    <location>
        <begin position="287"/>
        <end position="307"/>
    </location>
</feature>
<keyword evidence="10 11" id="KW-0472">Membrane</keyword>
<dbReference type="InterPro" id="IPR008915">
    <property type="entry name" value="Peptidase_M50"/>
</dbReference>
<comment type="similarity">
    <text evidence="3">Belongs to the peptidase M50B family.</text>
</comment>
<evidence type="ECO:0000256" key="3">
    <source>
        <dbReference type="ARBA" id="ARBA00007931"/>
    </source>
</evidence>
<dbReference type="Pfam" id="PF02163">
    <property type="entry name" value="Peptidase_M50"/>
    <property type="match status" value="1"/>
</dbReference>
<feature type="transmembrane region" description="Helical" evidence="11">
    <location>
        <begin position="5"/>
        <end position="24"/>
    </location>
</feature>
<dbReference type="PANTHER" id="PTHR42837:SF2">
    <property type="entry name" value="MEMBRANE METALLOPROTEASE ARASP2, CHLOROPLASTIC-RELATED"/>
    <property type="match status" value="1"/>
</dbReference>
<dbReference type="AlphaFoldDB" id="A0A5C0UGU7"/>
<evidence type="ECO:0000313" key="14">
    <source>
        <dbReference type="Proteomes" id="UP000325155"/>
    </source>
</evidence>
<name>A0A5C0UGU7_9PROT</name>
<evidence type="ECO:0000256" key="11">
    <source>
        <dbReference type="SAM" id="Phobius"/>
    </source>
</evidence>
<dbReference type="GO" id="GO:0004222">
    <property type="term" value="F:metalloendopeptidase activity"/>
    <property type="evidence" value="ECO:0007669"/>
    <property type="project" value="InterPro"/>
</dbReference>
<accession>A0A5C0UGU7</accession>
<feature type="transmembrane region" description="Helical" evidence="11">
    <location>
        <begin position="83"/>
        <end position="106"/>
    </location>
</feature>
<evidence type="ECO:0000259" key="12">
    <source>
        <dbReference type="Pfam" id="PF02163"/>
    </source>
</evidence>
<keyword evidence="7" id="KW-0862">Zinc</keyword>
<gene>
    <name evidence="13" type="ORF">FZC35_02680</name>
</gene>
<keyword evidence="14" id="KW-1185">Reference proteome</keyword>
<reference evidence="13 14" key="1">
    <citation type="submission" date="2019-08" db="EMBL/GenBank/DDBJ databases">
        <title>Highly reduced genomes of protist endosymbionts show evolutionary convergence.</title>
        <authorList>
            <person name="George E."/>
            <person name="Husnik F."/>
            <person name="Tashyreva D."/>
            <person name="Prokopchuk G."/>
            <person name="Horak A."/>
            <person name="Kwong W.K."/>
            <person name="Lukes J."/>
            <person name="Keeling P.J."/>
        </authorList>
    </citation>
    <scope>NUCLEOTIDE SEQUENCE [LARGE SCALE GENOMIC DNA]</scope>
    <source>
        <strain evidence="13">1605</strain>
    </source>
</reference>
<feature type="domain" description="Peptidase M50" evidence="12">
    <location>
        <begin position="11"/>
        <end position="303"/>
    </location>
</feature>
<evidence type="ECO:0000313" key="13">
    <source>
        <dbReference type="EMBL" id="QEK38254.1"/>
    </source>
</evidence>
<dbReference type="Proteomes" id="UP000325155">
    <property type="component" value="Chromosome"/>
</dbReference>
<evidence type="ECO:0000256" key="5">
    <source>
        <dbReference type="ARBA" id="ARBA00022692"/>
    </source>
</evidence>
<evidence type="ECO:0000256" key="8">
    <source>
        <dbReference type="ARBA" id="ARBA00022989"/>
    </source>
</evidence>
<dbReference type="EMBL" id="CP043315">
    <property type="protein sequence ID" value="QEK38254.1"/>
    <property type="molecule type" value="Genomic_DNA"/>
</dbReference>
<evidence type="ECO:0000256" key="1">
    <source>
        <dbReference type="ARBA" id="ARBA00001947"/>
    </source>
</evidence>
<protein>
    <submittedName>
        <fullName evidence="13">Site-2 protease family protein</fullName>
    </submittedName>
</protein>